<protein>
    <submittedName>
        <fullName evidence="6">Solute carrier family 22 member 4</fullName>
    </submittedName>
</protein>
<keyword evidence="3 5" id="KW-1133">Transmembrane helix</keyword>
<evidence type="ECO:0000256" key="4">
    <source>
        <dbReference type="ARBA" id="ARBA00023136"/>
    </source>
</evidence>
<keyword evidence="4 5" id="KW-0472">Membrane</keyword>
<feature type="transmembrane region" description="Helical" evidence="5">
    <location>
        <begin position="276"/>
        <end position="297"/>
    </location>
</feature>
<evidence type="ECO:0000256" key="2">
    <source>
        <dbReference type="ARBA" id="ARBA00022692"/>
    </source>
</evidence>
<evidence type="ECO:0000256" key="5">
    <source>
        <dbReference type="SAM" id="Phobius"/>
    </source>
</evidence>
<keyword evidence="2 5" id="KW-0812">Transmembrane</keyword>
<dbReference type="InterPro" id="IPR005828">
    <property type="entry name" value="MFS_sugar_transport-like"/>
</dbReference>
<dbReference type="Pfam" id="PF00083">
    <property type="entry name" value="Sugar_tr"/>
    <property type="match status" value="1"/>
</dbReference>
<reference evidence="6" key="2">
    <citation type="submission" date="2025-09" db="UniProtKB">
        <authorList>
            <consortium name="Ensembl"/>
        </authorList>
    </citation>
    <scope>IDENTIFICATION</scope>
</reference>
<name>A0A673L6Q4_9TELE</name>
<accession>A0A673L6Q4</accession>
<dbReference type="PANTHER" id="PTHR24064">
    <property type="entry name" value="SOLUTE CARRIER FAMILY 22 MEMBER"/>
    <property type="match status" value="1"/>
</dbReference>
<dbReference type="Gene3D" id="1.20.1250.20">
    <property type="entry name" value="MFS general substrate transporter like domains"/>
    <property type="match status" value="2"/>
</dbReference>
<dbReference type="AlphaFoldDB" id="A0A673L6Q4"/>
<feature type="transmembrane region" description="Helical" evidence="5">
    <location>
        <begin position="131"/>
        <end position="148"/>
    </location>
</feature>
<dbReference type="GO" id="GO:0016020">
    <property type="term" value="C:membrane"/>
    <property type="evidence" value="ECO:0007669"/>
    <property type="project" value="UniProtKB-SubCell"/>
</dbReference>
<feature type="transmembrane region" description="Helical" evidence="5">
    <location>
        <begin position="304"/>
        <end position="324"/>
    </location>
</feature>
<sequence>LRSGDAGERDNVSGEWGCGSGASVCDELCGLGSASIVSMSSACCGCVVLSVSLWDYTPNVDVNVSEIEVESCVNGWNYSKEVYESTTVTECDLICENEYKGPLTSSIYFFGVLVGTFLSGQMSDRYGRRPVLFAMMAMQTVTILIQMFSPSWEIFVGFSGFSNYVVAYVLVFGSLGIFMGSGIGQMFFPLAAYFIRSWRWLVLTNALTGLLYLPFYYFIIIKNYFPLWCHNKTGMNQEGRAIIQWSELAVFPFRMVITMSYYALILNTTNLHGNLYLNFFPSAVVEIPAFIIAMLLLRYCSRRFCQSSTLLMGGAMIFIIQLIPKDLMELATLLEMLGKLGVTAAFCVVYAVTSELFPTVVRNMAMGTCSMTARIGETWYDY</sequence>
<dbReference type="SUPFAM" id="SSF103473">
    <property type="entry name" value="MFS general substrate transporter"/>
    <property type="match status" value="1"/>
</dbReference>
<dbReference type="GO" id="GO:0022857">
    <property type="term" value="F:transmembrane transporter activity"/>
    <property type="evidence" value="ECO:0007669"/>
    <property type="project" value="InterPro"/>
</dbReference>
<proteinExistence type="predicted"/>
<dbReference type="Ensembl" id="ENSSRHT00000073126.1">
    <property type="protein sequence ID" value="ENSSRHP00000071184.1"/>
    <property type="gene ID" value="ENSSRHG00000035402.1"/>
</dbReference>
<feature type="transmembrane region" description="Helical" evidence="5">
    <location>
        <begin position="242"/>
        <end position="264"/>
    </location>
</feature>
<evidence type="ECO:0000313" key="7">
    <source>
        <dbReference type="Proteomes" id="UP000472270"/>
    </source>
</evidence>
<reference evidence="6" key="1">
    <citation type="submission" date="2025-08" db="UniProtKB">
        <authorList>
            <consortium name="Ensembl"/>
        </authorList>
    </citation>
    <scope>IDENTIFICATION</scope>
</reference>
<keyword evidence="7" id="KW-1185">Reference proteome</keyword>
<organism evidence="6 7">
    <name type="scientific">Sinocyclocheilus rhinocerous</name>
    <dbReference type="NCBI Taxonomy" id="307959"/>
    <lineage>
        <taxon>Eukaryota</taxon>
        <taxon>Metazoa</taxon>
        <taxon>Chordata</taxon>
        <taxon>Craniata</taxon>
        <taxon>Vertebrata</taxon>
        <taxon>Euteleostomi</taxon>
        <taxon>Actinopterygii</taxon>
        <taxon>Neopterygii</taxon>
        <taxon>Teleostei</taxon>
        <taxon>Ostariophysi</taxon>
        <taxon>Cypriniformes</taxon>
        <taxon>Cyprinidae</taxon>
        <taxon>Cyprininae</taxon>
        <taxon>Sinocyclocheilus</taxon>
    </lineage>
</organism>
<feature type="transmembrane region" description="Helical" evidence="5">
    <location>
        <begin position="101"/>
        <end position="119"/>
    </location>
</feature>
<feature type="transmembrane region" description="Helical" evidence="5">
    <location>
        <begin position="201"/>
        <end position="221"/>
    </location>
</feature>
<feature type="transmembrane region" description="Helical" evidence="5">
    <location>
        <begin position="336"/>
        <end position="357"/>
    </location>
</feature>
<dbReference type="Proteomes" id="UP000472270">
    <property type="component" value="Unassembled WGS sequence"/>
</dbReference>
<evidence type="ECO:0000256" key="1">
    <source>
        <dbReference type="ARBA" id="ARBA00004141"/>
    </source>
</evidence>
<evidence type="ECO:0000256" key="3">
    <source>
        <dbReference type="ARBA" id="ARBA00022989"/>
    </source>
</evidence>
<dbReference type="InterPro" id="IPR036259">
    <property type="entry name" value="MFS_trans_sf"/>
</dbReference>
<evidence type="ECO:0000313" key="6">
    <source>
        <dbReference type="Ensembl" id="ENSSRHP00000071184.1"/>
    </source>
</evidence>
<comment type="subcellular location">
    <subcellularLocation>
        <location evidence="1">Membrane</location>
        <topology evidence="1">Multi-pass membrane protein</topology>
    </subcellularLocation>
</comment>
<feature type="transmembrane region" description="Helical" evidence="5">
    <location>
        <begin position="177"/>
        <end position="195"/>
    </location>
</feature>